<evidence type="ECO:0000313" key="3">
    <source>
        <dbReference type="Proteomes" id="UP000002071"/>
    </source>
</evidence>
<feature type="transmembrane region" description="Helical" evidence="1">
    <location>
        <begin position="117"/>
        <end position="134"/>
    </location>
</feature>
<evidence type="ECO:0000313" key="2">
    <source>
        <dbReference type="EMBL" id="ACV11874.1"/>
    </source>
</evidence>
<organism evidence="2 3">
    <name type="scientific">Halorhabdus utahensis (strain DSM 12940 / JCM 11049 / AX-2)</name>
    <dbReference type="NCBI Taxonomy" id="519442"/>
    <lineage>
        <taxon>Archaea</taxon>
        <taxon>Methanobacteriati</taxon>
        <taxon>Methanobacteriota</taxon>
        <taxon>Stenosarchaea group</taxon>
        <taxon>Halobacteria</taxon>
        <taxon>Halobacteriales</taxon>
        <taxon>Haloarculaceae</taxon>
        <taxon>Halorhabdus</taxon>
    </lineage>
</organism>
<dbReference type="GeneID" id="31401048"/>
<dbReference type="RefSeq" id="WP_015789447.1">
    <property type="nucleotide sequence ID" value="NC_013158.1"/>
</dbReference>
<dbReference type="eggNOG" id="arCOG06383">
    <property type="taxonomic scope" value="Archaea"/>
</dbReference>
<keyword evidence="1" id="KW-0812">Transmembrane</keyword>
<dbReference type="OrthoDB" id="241200at2157"/>
<reference evidence="2 3" key="1">
    <citation type="journal article" date="2009" name="Stand. Genomic Sci.">
        <title>Complete genome sequence of Halorhabdus utahensis type strain (AX-2).</title>
        <authorList>
            <person name="Anderson I."/>
            <person name="Tindall B.J."/>
            <person name="Pomrenke H."/>
            <person name="Goker M."/>
            <person name="Lapidus A."/>
            <person name="Nolan M."/>
            <person name="Copeland A."/>
            <person name="Glavina Del Rio T."/>
            <person name="Chen F."/>
            <person name="Tice H."/>
            <person name="Cheng J.F."/>
            <person name="Lucas S."/>
            <person name="Chertkov O."/>
            <person name="Bruce D."/>
            <person name="Brettin T."/>
            <person name="Detter J.C."/>
            <person name="Han C."/>
            <person name="Goodwin L."/>
            <person name="Land M."/>
            <person name="Hauser L."/>
            <person name="Chang Y.J."/>
            <person name="Jeffries C.D."/>
            <person name="Pitluck S."/>
            <person name="Pati A."/>
            <person name="Mavromatis K."/>
            <person name="Ivanova N."/>
            <person name="Ovchinnikova G."/>
            <person name="Chen A."/>
            <person name="Palaniappan K."/>
            <person name="Chain P."/>
            <person name="Rohde M."/>
            <person name="Bristow J."/>
            <person name="Eisen J.A."/>
            <person name="Markowitz V."/>
            <person name="Hugenholtz P."/>
            <person name="Kyrpides N.C."/>
            <person name="Klenk H.P."/>
        </authorList>
    </citation>
    <scope>NUCLEOTIDE SEQUENCE [LARGE SCALE GENOMIC DNA]</scope>
    <source>
        <strain evidence="3">DSM 12940 / JCM 11049 / AX-2</strain>
    </source>
</reference>
<keyword evidence="1" id="KW-0472">Membrane</keyword>
<dbReference type="KEGG" id="hut:Huta_1701"/>
<dbReference type="AlphaFoldDB" id="C7NQX0"/>
<keyword evidence="3" id="KW-1185">Reference proteome</keyword>
<dbReference type="HOGENOM" id="CLU_1381366_0_0_2"/>
<name>C7NQX0_HALUD</name>
<dbReference type="EMBL" id="CP001687">
    <property type="protein sequence ID" value="ACV11874.1"/>
    <property type="molecule type" value="Genomic_DNA"/>
</dbReference>
<feature type="transmembrane region" description="Helical" evidence="1">
    <location>
        <begin position="154"/>
        <end position="172"/>
    </location>
</feature>
<dbReference type="Proteomes" id="UP000002071">
    <property type="component" value="Chromosome"/>
</dbReference>
<proteinExistence type="predicted"/>
<evidence type="ECO:0000256" key="1">
    <source>
        <dbReference type="SAM" id="Phobius"/>
    </source>
</evidence>
<sequence length="200" mass="22327">MTESELPDFIERDVLRDISSVTVPDEAILRCFVQANKPFLSKSAVADMTDLSDEAARKRLNSLVNRGVLLYADAGKQTKIYWLNHPESRWPVPDDLASVPSGNTNSRKETVTKINRLATVTIFFGGIFVVFYILDWVSSLEVTDGAFEASINPGVMPALALVLFGVIFYIALQTSLLVENDDIGWPTIRRVYRLLSSRVN</sequence>
<gene>
    <name evidence="2" type="ordered locus">Huta_1701</name>
</gene>
<keyword evidence="1" id="KW-1133">Transmembrane helix</keyword>
<accession>C7NQX0</accession>
<protein>
    <submittedName>
        <fullName evidence="2">Uncharacterized protein</fullName>
    </submittedName>
</protein>